<dbReference type="InterPro" id="IPR050223">
    <property type="entry name" value="D-isomer_2-hydroxyacid_DH"/>
</dbReference>
<proteinExistence type="inferred from homology"/>
<feature type="domain" description="D-isomer specific 2-hydroxyacid dehydrogenase NAD-binding" evidence="5">
    <location>
        <begin position="175"/>
        <end position="367"/>
    </location>
</feature>
<gene>
    <name evidence="6" type="ORF">CBYS24578_00017110</name>
</gene>
<dbReference type="Proteomes" id="UP000754883">
    <property type="component" value="Unassembled WGS sequence"/>
</dbReference>
<comment type="similarity">
    <text evidence="2">Belongs to the D-isomer specific 2-hydroxyacid dehydrogenase family.</text>
</comment>
<protein>
    <recommendedName>
        <fullName evidence="8">D-mandelate dehydrogenase</fullName>
    </recommendedName>
</protein>
<dbReference type="PANTHER" id="PTHR10996">
    <property type="entry name" value="2-HYDROXYACID DEHYDROGENASE-RELATED"/>
    <property type="match status" value="1"/>
</dbReference>
<dbReference type="InterPro" id="IPR029752">
    <property type="entry name" value="D-isomer_DH_CS1"/>
</dbReference>
<name>A0A9N9Y770_9HYPO</name>
<dbReference type="AlphaFoldDB" id="A0A9N9Y770"/>
<dbReference type="GO" id="GO:0030267">
    <property type="term" value="F:glyoxylate reductase (NADPH) activity"/>
    <property type="evidence" value="ECO:0007669"/>
    <property type="project" value="TreeGrafter"/>
</dbReference>
<dbReference type="Pfam" id="PF02826">
    <property type="entry name" value="2-Hacid_dh_C"/>
    <property type="match status" value="1"/>
</dbReference>
<dbReference type="GO" id="GO:0051287">
    <property type="term" value="F:NAD binding"/>
    <property type="evidence" value="ECO:0007669"/>
    <property type="project" value="InterPro"/>
</dbReference>
<dbReference type="GO" id="GO:0016618">
    <property type="term" value="F:hydroxypyruvate reductase [NAD(P)H] activity"/>
    <property type="evidence" value="ECO:0007669"/>
    <property type="project" value="TreeGrafter"/>
</dbReference>
<keyword evidence="1 2" id="KW-0560">Oxidoreductase</keyword>
<feature type="domain" description="D-isomer specific 2-hydroxyacid dehydrogenase catalytic" evidence="4">
    <location>
        <begin position="122"/>
        <end position="399"/>
    </location>
</feature>
<dbReference type="PROSITE" id="PS00065">
    <property type="entry name" value="D_2_HYDROXYACID_DH_1"/>
    <property type="match status" value="1"/>
</dbReference>
<dbReference type="PANTHER" id="PTHR10996:SF281">
    <property type="entry name" value="D-ISOMER SPECIFIC 2-HYDROXYACID DEHYDROGENASE NAD-BINDING DOMAIN-CONTAINING PROTEIN-RELATED"/>
    <property type="match status" value="1"/>
</dbReference>
<sequence length="405" mass="43183">MAEPTNTPVPASTPRSTSPAPRQTPIIPNFPNFPSMSSPGSPVLPTKLAPGARPKVLHIGDPVKYNPDTYALFSAQCDIVRPSAEERERPEFIRALKENRWGDFHAIFRPFWGTGGEMGLWDSELVDLLPPTVRVFASAGAGFDWADTKLLGERGIIYCNSGLAAAEAVADFAVAMIISTFRQLAWCINAAQSDDPADFSACHRDATAHARNLRGSVLGVIGLGNIGQQVASRCHHGFGMVIHYYDVVRLPAAVEEPLGGARRHDSLQSLLAAADCVVLCAPATPPGEGDGSGPLIGAKALGWFPEGGRFVNVARGSLVDDEAVADALESGRLSSAALDVHTDEPNVHPRLRELARKGKVMITCHNAGGTVDTHKGFEELSMRNIMAVLAGGKAITPVNMRFLKS</sequence>
<reference evidence="6" key="1">
    <citation type="submission" date="2021-10" db="EMBL/GenBank/DDBJ databases">
        <authorList>
            <person name="Piombo E."/>
        </authorList>
    </citation>
    <scope>NUCLEOTIDE SEQUENCE</scope>
</reference>
<dbReference type="EMBL" id="CABFNO020001533">
    <property type="protein sequence ID" value="CAG9995049.1"/>
    <property type="molecule type" value="Genomic_DNA"/>
</dbReference>
<feature type="compositionally biased region" description="Low complexity" evidence="3">
    <location>
        <begin position="8"/>
        <end position="41"/>
    </location>
</feature>
<dbReference type="InterPro" id="IPR006140">
    <property type="entry name" value="D-isomer_DH_NAD-bd"/>
</dbReference>
<evidence type="ECO:0000259" key="4">
    <source>
        <dbReference type="Pfam" id="PF00389"/>
    </source>
</evidence>
<dbReference type="CDD" id="cd12168">
    <property type="entry name" value="Mand_dh_like"/>
    <property type="match status" value="1"/>
</dbReference>
<feature type="region of interest" description="Disordered" evidence="3">
    <location>
        <begin position="1"/>
        <end position="47"/>
    </location>
</feature>
<dbReference type="InterPro" id="IPR029753">
    <property type="entry name" value="D-isomer_DH_CS"/>
</dbReference>
<evidence type="ECO:0000256" key="1">
    <source>
        <dbReference type="ARBA" id="ARBA00023002"/>
    </source>
</evidence>
<dbReference type="InterPro" id="IPR036291">
    <property type="entry name" value="NAD(P)-bd_dom_sf"/>
</dbReference>
<evidence type="ECO:0000313" key="7">
    <source>
        <dbReference type="Proteomes" id="UP000754883"/>
    </source>
</evidence>
<dbReference type="Pfam" id="PF00389">
    <property type="entry name" value="2-Hacid_dh"/>
    <property type="match status" value="1"/>
</dbReference>
<evidence type="ECO:0000313" key="6">
    <source>
        <dbReference type="EMBL" id="CAG9995049.1"/>
    </source>
</evidence>
<evidence type="ECO:0000256" key="3">
    <source>
        <dbReference type="SAM" id="MobiDB-lite"/>
    </source>
</evidence>
<accession>A0A9N9Y770</accession>
<dbReference type="InterPro" id="IPR006139">
    <property type="entry name" value="D-isomer_2_OHA_DH_cat_dom"/>
</dbReference>
<dbReference type="GO" id="GO:0005829">
    <property type="term" value="C:cytosol"/>
    <property type="evidence" value="ECO:0007669"/>
    <property type="project" value="TreeGrafter"/>
</dbReference>
<dbReference type="Gene3D" id="3.40.50.720">
    <property type="entry name" value="NAD(P)-binding Rossmann-like Domain"/>
    <property type="match status" value="2"/>
</dbReference>
<organism evidence="6 7">
    <name type="scientific">Clonostachys byssicola</name>
    <dbReference type="NCBI Taxonomy" id="160290"/>
    <lineage>
        <taxon>Eukaryota</taxon>
        <taxon>Fungi</taxon>
        <taxon>Dikarya</taxon>
        <taxon>Ascomycota</taxon>
        <taxon>Pezizomycotina</taxon>
        <taxon>Sordariomycetes</taxon>
        <taxon>Hypocreomycetidae</taxon>
        <taxon>Hypocreales</taxon>
        <taxon>Bionectriaceae</taxon>
        <taxon>Clonostachys</taxon>
    </lineage>
</organism>
<keyword evidence="7" id="KW-1185">Reference proteome</keyword>
<dbReference type="PROSITE" id="PS00671">
    <property type="entry name" value="D_2_HYDROXYACID_DH_3"/>
    <property type="match status" value="1"/>
</dbReference>
<comment type="caution">
    <text evidence="6">The sequence shown here is derived from an EMBL/GenBank/DDBJ whole genome shotgun (WGS) entry which is preliminary data.</text>
</comment>
<evidence type="ECO:0000259" key="5">
    <source>
        <dbReference type="Pfam" id="PF02826"/>
    </source>
</evidence>
<dbReference type="OrthoDB" id="9991913at2759"/>
<evidence type="ECO:0000256" key="2">
    <source>
        <dbReference type="RuleBase" id="RU003719"/>
    </source>
</evidence>
<evidence type="ECO:0008006" key="8">
    <source>
        <dbReference type="Google" id="ProtNLM"/>
    </source>
</evidence>
<dbReference type="SUPFAM" id="SSF52283">
    <property type="entry name" value="Formate/glycerate dehydrogenase catalytic domain-like"/>
    <property type="match status" value="1"/>
</dbReference>
<dbReference type="SUPFAM" id="SSF51735">
    <property type="entry name" value="NAD(P)-binding Rossmann-fold domains"/>
    <property type="match status" value="1"/>
</dbReference>